<evidence type="ECO:0000259" key="4">
    <source>
        <dbReference type="Pfam" id="PF13525"/>
    </source>
</evidence>
<dbReference type="SUPFAM" id="SSF48452">
    <property type="entry name" value="TPR-like"/>
    <property type="match status" value="1"/>
</dbReference>
<feature type="domain" description="Outer membrane lipoprotein BamD-like" evidence="4">
    <location>
        <begin position="33"/>
        <end position="221"/>
    </location>
</feature>
<keyword evidence="3" id="KW-0998">Cell outer membrane</keyword>
<dbReference type="EMBL" id="FNQK01000006">
    <property type="protein sequence ID" value="SEA09273.1"/>
    <property type="molecule type" value="Genomic_DNA"/>
</dbReference>
<dbReference type="PROSITE" id="PS51257">
    <property type="entry name" value="PROKAR_LIPOPROTEIN"/>
    <property type="match status" value="1"/>
</dbReference>
<dbReference type="Pfam" id="PF13525">
    <property type="entry name" value="YfiO"/>
    <property type="match status" value="1"/>
</dbReference>
<evidence type="ECO:0000256" key="2">
    <source>
        <dbReference type="ARBA" id="ARBA00023136"/>
    </source>
</evidence>
<sequence>MKNLFYILITFLVFSSCTEYQKALKSEDIALKFTKGEELYNAGKYSKANRLFEQIIPSYRGKPQAEKLMFLNASASYEMEDFYVSSYHFERFVSAYPNSEKLEEATFKSAKSYYELSPVYSKDQAETITALEKLQEFVNIFPESQYLSEANKMVKELDYKLEKKAFEIAKQYNRISDYKASIAAFDSFIIDFPGTEFREEALFYRYDSAYQLAMKSVEYKKKERLEAAKKYYISFKKDYANSEFLEAATDKLNDIEKELENYSTKS</sequence>
<evidence type="ECO:0000256" key="3">
    <source>
        <dbReference type="ARBA" id="ARBA00023237"/>
    </source>
</evidence>
<dbReference type="NCBIfam" id="TIGR03302">
    <property type="entry name" value="OM_YfiO"/>
    <property type="match status" value="1"/>
</dbReference>
<proteinExistence type="predicted"/>
<dbReference type="Proteomes" id="UP000198846">
    <property type="component" value="Unassembled WGS sequence"/>
</dbReference>
<evidence type="ECO:0000313" key="6">
    <source>
        <dbReference type="Proteomes" id="UP000198846"/>
    </source>
</evidence>
<evidence type="ECO:0000313" key="5">
    <source>
        <dbReference type="EMBL" id="SEA09273.1"/>
    </source>
</evidence>
<protein>
    <submittedName>
        <fullName evidence="5">Beta-barrel assembly machine subunit BamD</fullName>
    </submittedName>
</protein>
<accession>A0A1H3YCX4</accession>
<organism evidence="5 6">
    <name type="scientific">Bizionia paragorgiae</name>
    <dbReference type="NCBI Taxonomy" id="283786"/>
    <lineage>
        <taxon>Bacteria</taxon>
        <taxon>Pseudomonadati</taxon>
        <taxon>Bacteroidota</taxon>
        <taxon>Flavobacteriia</taxon>
        <taxon>Flavobacteriales</taxon>
        <taxon>Flavobacteriaceae</taxon>
        <taxon>Bizionia</taxon>
    </lineage>
</organism>
<dbReference type="Gene3D" id="1.25.40.10">
    <property type="entry name" value="Tetratricopeptide repeat domain"/>
    <property type="match status" value="1"/>
</dbReference>
<evidence type="ECO:0000256" key="1">
    <source>
        <dbReference type="ARBA" id="ARBA00022729"/>
    </source>
</evidence>
<keyword evidence="2" id="KW-0472">Membrane</keyword>
<keyword evidence="6" id="KW-1185">Reference proteome</keyword>
<dbReference type="RefSeq" id="WP_092133272.1">
    <property type="nucleotide sequence ID" value="NZ_FNQK01000006.1"/>
</dbReference>
<dbReference type="InterPro" id="IPR039565">
    <property type="entry name" value="BamD-like"/>
</dbReference>
<name>A0A1H3YCX4_BIZPA</name>
<gene>
    <name evidence="5" type="ORF">SAMN04487990_106140</name>
</gene>
<dbReference type="AlphaFoldDB" id="A0A1H3YCX4"/>
<keyword evidence="1" id="KW-0732">Signal</keyword>
<dbReference type="InterPro" id="IPR017689">
    <property type="entry name" value="BamD"/>
</dbReference>
<reference evidence="6" key="1">
    <citation type="submission" date="2016-10" db="EMBL/GenBank/DDBJ databases">
        <authorList>
            <person name="Varghese N."/>
            <person name="Submissions S."/>
        </authorList>
    </citation>
    <scope>NUCLEOTIDE SEQUENCE [LARGE SCALE GENOMIC DNA]</scope>
    <source>
        <strain evidence="6">DSM 23842</strain>
    </source>
</reference>
<dbReference type="STRING" id="283786.SAMN04487990_106140"/>
<dbReference type="OrthoDB" id="9770761at2"/>
<dbReference type="InterPro" id="IPR011990">
    <property type="entry name" value="TPR-like_helical_dom_sf"/>
</dbReference>